<accession>A0A847D802</accession>
<dbReference type="Proteomes" id="UP000589373">
    <property type="component" value="Unassembled WGS sequence"/>
</dbReference>
<dbReference type="SMART" id="SM00942">
    <property type="entry name" value="PriCT_1"/>
    <property type="match status" value="1"/>
</dbReference>
<dbReference type="InterPro" id="IPR014820">
    <property type="entry name" value="PriCT_1"/>
</dbReference>
<dbReference type="Pfam" id="PF13148">
    <property type="entry name" value="DUF3987"/>
    <property type="match status" value="1"/>
</dbReference>
<organism evidence="2 3">
    <name type="scientific">Trichococcus flocculiformis</name>
    <dbReference type="NCBI Taxonomy" id="82803"/>
    <lineage>
        <taxon>Bacteria</taxon>
        <taxon>Bacillati</taxon>
        <taxon>Bacillota</taxon>
        <taxon>Bacilli</taxon>
        <taxon>Lactobacillales</taxon>
        <taxon>Carnobacteriaceae</taxon>
        <taxon>Trichococcus</taxon>
    </lineage>
</organism>
<dbReference type="Pfam" id="PF08708">
    <property type="entry name" value="PriCT_1"/>
    <property type="match status" value="1"/>
</dbReference>
<dbReference type="RefSeq" id="WP_276648336.1">
    <property type="nucleotide sequence ID" value="NZ_JAAZCD010000280.1"/>
</dbReference>
<evidence type="ECO:0000259" key="1">
    <source>
        <dbReference type="SMART" id="SM00942"/>
    </source>
</evidence>
<evidence type="ECO:0000313" key="3">
    <source>
        <dbReference type="Proteomes" id="UP000589373"/>
    </source>
</evidence>
<comment type="caution">
    <text evidence="2">The sequence shown here is derived from an EMBL/GenBank/DDBJ whole genome shotgun (WGS) entry which is preliminary data.</text>
</comment>
<gene>
    <name evidence="2" type="ORF">GX662_12285</name>
</gene>
<evidence type="ECO:0000313" key="2">
    <source>
        <dbReference type="EMBL" id="NLD33013.1"/>
    </source>
</evidence>
<dbReference type="InterPro" id="IPR025048">
    <property type="entry name" value="DUF3987"/>
</dbReference>
<dbReference type="EMBL" id="JAAZCD010000280">
    <property type="protein sequence ID" value="NLD33013.1"/>
    <property type="molecule type" value="Genomic_DNA"/>
</dbReference>
<protein>
    <submittedName>
        <fullName evidence="2">DUF3987 domain-containing protein</fullName>
    </submittedName>
</protein>
<reference evidence="2 3" key="1">
    <citation type="journal article" date="2020" name="Biotechnol. Biofuels">
        <title>New insights from the biogas microbiome by comprehensive genome-resolved metagenomics of nearly 1600 species originating from multiple anaerobic digesters.</title>
        <authorList>
            <person name="Campanaro S."/>
            <person name="Treu L."/>
            <person name="Rodriguez-R L.M."/>
            <person name="Kovalovszki A."/>
            <person name="Ziels R.M."/>
            <person name="Maus I."/>
            <person name="Zhu X."/>
            <person name="Kougias P.G."/>
            <person name="Basile A."/>
            <person name="Luo G."/>
            <person name="Schluter A."/>
            <person name="Konstantinidis K.T."/>
            <person name="Angelidaki I."/>
        </authorList>
    </citation>
    <scope>NUCLEOTIDE SEQUENCE [LARGE SCALE GENOMIC DNA]</scope>
    <source>
        <strain evidence="2">AS07pgkLD_105</strain>
    </source>
</reference>
<feature type="domain" description="Primase C-terminal 1" evidence="1">
    <location>
        <begin position="187"/>
        <end position="252"/>
    </location>
</feature>
<sequence>MLKDNPIIVYAAECRGNLENCTYRKRTEITDAETAAETFRFDCVFARYKNDYRSKETFLWSNALPMDCDNDHSEDPRGWITPEDINFYFAGVPHIIHFSRHHMEWKDDKSPRPRFHVIFLIDPMTSESEYAKFKKQIMSLYPYFDDGATDSARFFIGTEPAEVIVVDGDITLNMLLAQIADNEDFLLNYREPIPEGKRNSTLTQIGACIIKRYGDTQEAYERFLAESKRCEPPLEDAEIEQIWKSRQNFFQKIVKAGGWKTPEAYSASAPIEWDTPIPFDEYALPSFPVEALPEPIRTFVFAVSESTQTSVDMAAVESLGVVALCSQGKYFIRGNADWMEPLNTYVVIILPPAERKSAVMSLMVSPIESFEKESNTVLRAKIIESQMKQEALEKEKRALVDKASKGKATDEELQKKASELAKFNSVKALRLFVDDVTSEKLTSVLAENKGRAAIVSAEGGIFDILSGLYSKNVNIDVFLKGHSGDTIRVDRIGRESESIIHPALTMLLAVQPEVLNGLMSNSTFRGRGLTARFLYSMPKSAVGTRSFQTTPIPEKAKEGYATLINALLSDDADREPIELSAEAEAVLEALFNEIEGRLNNDLADITDWAGKFVGAVLRIAGILHIAQNPAMPMFVGVSGETMERAVSIGRYFLEHAKAAYALMGADQVNKNAEYLLTAIKRDKLSEFSRRDAMRLCRRFKTVDSLQPVLNRLCEYGYIAPKPAQTTFNPGRKPSEVYLTNPIVLNDGA</sequence>
<dbReference type="AlphaFoldDB" id="A0A847D802"/>
<name>A0A847D802_9LACT</name>
<proteinExistence type="predicted"/>